<accession>A0A813IM45</accession>
<comment type="pathway">
    <text evidence="2">Carbohydrate degradation; glycolysis; D-glyceraldehyde 3-phosphate and glycerone phosphate from D-glucose: step 4/4.</text>
</comment>
<keyword evidence="5" id="KW-0324">Glycolysis</keyword>
<dbReference type="NCBIfam" id="NF033379">
    <property type="entry name" value="FrucBisAld_I"/>
    <property type="match status" value="1"/>
</dbReference>
<evidence type="ECO:0000256" key="6">
    <source>
        <dbReference type="ARBA" id="ARBA00023239"/>
    </source>
</evidence>
<dbReference type="FunFam" id="3.20.20.70:FF:000140">
    <property type="entry name" value="Fructose-bisphosphate aldolase"/>
    <property type="match status" value="1"/>
</dbReference>
<dbReference type="GO" id="GO:0004332">
    <property type="term" value="F:fructose-bisphosphate aldolase activity"/>
    <property type="evidence" value="ECO:0007669"/>
    <property type="project" value="UniProtKB-EC"/>
</dbReference>
<proteinExistence type="inferred from homology"/>
<comment type="catalytic activity">
    <reaction evidence="1">
        <text>beta-D-fructose 1,6-bisphosphate = D-glyceraldehyde 3-phosphate + dihydroxyacetone phosphate</text>
        <dbReference type="Rhea" id="RHEA:14729"/>
        <dbReference type="ChEBI" id="CHEBI:32966"/>
        <dbReference type="ChEBI" id="CHEBI:57642"/>
        <dbReference type="ChEBI" id="CHEBI:59776"/>
        <dbReference type="EC" id="4.1.2.13"/>
    </reaction>
</comment>
<dbReference type="SUPFAM" id="SSF51569">
    <property type="entry name" value="Aldolase"/>
    <property type="match status" value="1"/>
</dbReference>
<comment type="caution">
    <text evidence="8">The sequence shown here is derived from an EMBL/GenBank/DDBJ whole genome shotgun (WGS) entry which is preliminary data.</text>
</comment>
<feature type="compositionally biased region" description="Polar residues" evidence="7">
    <location>
        <begin position="38"/>
        <end position="52"/>
    </location>
</feature>
<name>A0A813IM45_POLGL</name>
<evidence type="ECO:0000256" key="5">
    <source>
        <dbReference type="ARBA" id="ARBA00023152"/>
    </source>
</evidence>
<gene>
    <name evidence="8" type="ORF">PGLA2088_LOCUS9363</name>
</gene>
<evidence type="ECO:0000256" key="7">
    <source>
        <dbReference type="SAM" id="MobiDB-lite"/>
    </source>
</evidence>
<protein>
    <recommendedName>
        <fullName evidence="4">fructose-bisphosphate aldolase</fullName>
        <ecNumber evidence="4">4.1.2.13</ecNumber>
    </recommendedName>
</protein>
<reference evidence="8" key="1">
    <citation type="submission" date="2021-02" db="EMBL/GenBank/DDBJ databases">
        <authorList>
            <person name="Dougan E. K."/>
            <person name="Rhodes N."/>
            <person name="Thang M."/>
            <person name="Chan C."/>
        </authorList>
    </citation>
    <scope>NUCLEOTIDE SEQUENCE</scope>
</reference>
<evidence type="ECO:0000256" key="4">
    <source>
        <dbReference type="ARBA" id="ARBA00013068"/>
    </source>
</evidence>
<dbReference type="InterPro" id="IPR013785">
    <property type="entry name" value="Aldolase_TIM"/>
</dbReference>
<dbReference type="EMBL" id="CAJNNW010010335">
    <property type="protein sequence ID" value="CAE8651955.1"/>
    <property type="molecule type" value="Genomic_DNA"/>
</dbReference>
<keyword evidence="6" id="KW-0456">Lyase</keyword>
<feature type="region of interest" description="Disordered" evidence="7">
    <location>
        <begin position="34"/>
        <end position="57"/>
    </location>
</feature>
<evidence type="ECO:0000256" key="2">
    <source>
        <dbReference type="ARBA" id="ARBA00004714"/>
    </source>
</evidence>
<evidence type="ECO:0000313" key="9">
    <source>
        <dbReference type="Proteomes" id="UP000626109"/>
    </source>
</evidence>
<dbReference type="AlphaFoldDB" id="A0A813IM45"/>
<dbReference type="GO" id="GO:0006096">
    <property type="term" value="P:glycolytic process"/>
    <property type="evidence" value="ECO:0007669"/>
    <property type="project" value="UniProtKB-UniPathway"/>
</dbReference>
<sequence length="481" mass="52482">MASLTPRSRLVVTVSRPCSASFVWRSPTRFPHLRSLKPRQSQDNTRQQQSPVQPDAAGYMPLNLASLGATASLAAVLVARRCLGRSHRPLGFNRGFSGSARFHERHRIARLGLEQRPRHVLKHDKEHVLEEIVQEHELITIARALTVPGKGLLAMDESPPTLGKRFQSIGVDNTEENRRRYRELLLSTKGLGHFISGAILHQETVVQTTCNNRKSLLALVEQHGIIPGVKVDAGLAALQGGEPGEFWTQGLDGLKERAEFFFARGVRFAKWRAVVRVRNHSQLAIAEAAHGLGHFASICQSSGLVPVVETEILLDGEHSIDECLEVYEATLTAVFKALVDFDVMLEAVLLKPSMVMPGSQGPEQADPTQVAAYTLAALRRHVPPAVPGIMFLSGGQTEVGATLNLNAINKPTLAEPWLLSFSYSSALQGSVLATWRGCDENQEAAQAKLLELAEANSRAQLGMYEPSLDEEAALAQAHLSA</sequence>
<dbReference type="PANTHER" id="PTHR11627">
    <property type="entry name" value="FRUCTOSE-BISPHOSPHATE ALDOLASE"/>
    <property type="match status" value="1"/>
</dbReference>
<evidence type="ECO:0000313" key="8">
    <source>
        <dbReference type="EMBL" id="CAE8651955.1"/>
    </source>
</evidence>
<dbReference type="EC" id="4.1.2.13" evidence="4"/>
<organism evidence="8 9">
    <name type="scientific">Polarella glacialis</name>
    <name type="common">Dinoflagellate</name>
    <dbReference type="NCBI Taxonomy" id="89957"/>
    <lineage>
        <taxon>Eukaryota</taxon>
        <taxon>Sar</taxon>
        <taxon>Alveolata</taxon>
        <taxon>Dinophyceae</taxon>
        <taxon>Suessiales</taxon>
        <taxon>Suessiaceae</taxon>
        <taxon>Polarella</taxon>
    </lineage>
</organism>
<dbReference type="InterPro" id="IPR000741">
    <property type="entry name" value="FBA_I"/>
</dbReference>
<evidence type="ECO:0000256" key="1">
    <source>
        <dbReference type="ARBA" id="ARBA00000441"/>
    </source>
</evidence>
<dbReference type="Proteomes" id="UP000626109">
    <property type="component" value="Unassembled WGS sequence"/>
</dbReference>
<dbReference type="Gene3D" id="3.20.20.70">
    <property type="entry name" value="Aldolase class I"/>
    <property type="match status" value="1"/>
</dbReference>
<evidence type="ECO:0000256" key="3">
    <source>
        <dbReference type="ARBA" id="ARBA00010387"/>
    </source>
</evidence>
<dbReference type="Pfam" id="PF00274">
    <property type="entry name" value="Glycolytic"/>
    <property type="match status" value="1"/>
</dbReference>
<dbReference type="UniPathway" id="UPA00109">
    <property type="reaction ID" value="UER00183"/>
</dbReference>
<comment type="similarity">
    <text evidence="3">Belongs to the class I fructose-bisphosphate aldolase family.</text>
</comment>